<dbReference type="Proteomes" id="UP001221208">
    <property type="component" value="Unassembled WGS sequence"/>
</dbReference>
<dbReference type="InterPro" id="IPR000962">
    <property type="entry name" value="Znf_DskA_TraR"/>
</dbReference>
<protein>
    <submittedName>
        <fullName evidence="6">TraR/DksA family transcriptional regulator</fullName>
    </submittedName>
</protein>
<evidence type="ECO:0000259" key="5">
    <source>
        <dbReference type="Pfam" id="PF01258"/>
    </source>
</evidence>
<comment type="caution">
    <text evidence="6">The sequence shown here is derived from an EMBL/GenBank/DDBJ whole genome shotgun (WGS) entry which is preliminary data.</text>
</comment>
<name>A0ABT5K539_9BURK</name>
<dbReference type="PROSITE" id="PS01102">
    <property type="entry name" value="ZF_DKSA_1"/>
    <property type="match status" value="1"/>
</dbReference>
<keyword evidence="2" id="KW-0863">Zinc-finger</keyword>
<evidence type="ECO:0000256" key="3">
    <source>
        <dbReference type="ARBA" id="ARBA00022833"/>
    </source>
</evidence>
<dbReference type="PANTHER" id="PTHR33823:SF4">
    <property type="entry name" value="GENERAL STRESS PROTEIN 16O"/>
    <property type="match status" value="1"/>
</dbReference>
<dbReference type="InterPro" id="IPR020458">
    <property type="entry name" value="Znf_DskA_TraR_CS"/>
</dbReference>
<dbReference type="Pfam" id="PF01258">
    <property type="entry name" value="zf-dskA_traR"/>
    <property type="match status" value="1"/>
</dbReference>
<evidence type="ECO:0000313" key="7">
    <source>
        <dbReference type="Proteomes" id="UP001221208"/>
    </source>
</evidence>
<evidence type="ECO:0000313" key="6">
    <source>
        <dbReference type="EMBL" id="MDC8760098.1"/>
    </source>
</evidence>
<keyword evidence="3" id="KW-0862">Zinc</keyword>
<dbReference type="EMBL" id="JAQQXR010000010">
    <property type="protein sequence ID" value="MDC8760098.1"/>
    <property type="molecule type" value="Genomic_DNA"/>
</dbReference>
<accession>A0ABT5K539</accession>
<dbReference type="PROSITE" id="PS51128">
    <property type="entry name" value="ZF_DKSA_2"/>
    <property type="match status" value="1"/>
</dbReference>
<dbReference type="Gene3D" id="1.20.120.910">
    <property type="entry name" value="DksA, coiled-coil domain"/>
    <property type="match status" value="1"/>
</dbReference>
<proteinExistence type="predicted"/>
<reference evidence="6 7" key="1">
    <citation type="submission" date="2022-10" db="EMBL/GenBank/DDBJ databases">
        <title>Janthinobacterium sp. hw3 Genome sequencing.</title>
        <authorList>
            <person name="Park S."/>
        </authorList>
    </citation>
    <scope>NUCLEOTIDE SEQUENCE [LARGE SCALE GENOMIC DNA]</scope>
    <source>
        <strain evidence="7">hw3</strain>
    </source>
</reference>
<keyword evidence="1" id="KW-0479">Metal-binding</keyword>
<feature type="zinc finger region" description="dksA C4-type" evidence="4">
    <location>
        <begin position="90"/>
        <end position="114"/>
    </location>
</feature>
<dbReference type="SUPFAM" id="SSF57716">
    <property type="entry name" value="Glucocorticoid receptor-like (DNA-binding domain)"/>
    <property type="match status" value="1"/>
</dbReference>
<organism evidence="6 7">
    <name type="scientific">Janthinobacterium fluminis</name>
    <dbReference type="NCBI Taxonomy" id="2987524"/>
    <lineage>
        <taxon>Bacteria</taxon>
        <taxon>Pseudomonadati</taxon>
        <taxon>Pseudomonadota</taxon>
        <taxon>Betaproteobacteria</taxon>
        <taxon>Burkholderiales</taxon>
        <taxon>Oxalobacteraceae</taxon>
        <taxon>Janthinobacterium</taxon>
    </lineage>
</organism>
<evidence type="ECO:0000256" key="1">
    <source>
        <dbReference type="ARBA" id="ARBA00022723"/>
    </source>
</evidence>
<keyword evidence="7" id="KW-1185">Reference proteome</keyword>
<evidence type="ECO:0000256" key="4">
    <source>
        <dbReference type="PROSITE-ProRule" id="PRU00510"/>
    </source>
</evidence>
<feature type="domain" description="Zinc finger DksA/TraR C4-type" evidence="5">
    <location>
        <begin position="85"/>
        <end position="120"/>
    </location>
</feature>
<evidence type="ECO:0000256" key="2">
    <source>
        <dbReference type="ARBA" id="ARBA00022771"/>
    </source>
</evidence>
<gene>
    <name evidence="6" type="ORF">OIK44_21135</name>
</gene>
<sequence>MNGLDAAQISRLQTLLARRRDALLRQLEDDVASAGLGADAASEIEASPADNASLRTLNQLVSEAGELKAAQLRTVKHALAKFADGSYGLCEYCGEHIGISRLDARPEARLCIACQTRMEKAGRPGP</sequence>
<dbReference type="RefSeq" id="WP_273673681.1">
    <property type="nucleotide sequence ID" value="NZ_JAQQXR010000010.1"/>
</dbReference>
<dbReference type="PANTHER" id="PTHR33823">
    <property type="entry name" value="RNA POLYMERASE-BINDING TRANSCRIPTION FACTOR DKSA-RELATED"/>
    <property type="match status" value="1"/>
</dbReference>